<protein>
    <recommendedName>
        <fullName evidence="5">L1 transposable element RRM domain-containing protein</fullName>
    </recommendedName>
</protein>
<dbReference type="Gene3D" id="3.30.250.20">
    <property type="entry name" value="L1 transposable element, C-terminal domain"/>
    <property type="match status" value="1"/>
</dbReference>
<dbReference type="GeneTree" id="ENSGT01050000244818"/>
<evidence type="ECO:0000313" key="3">
    <source>
        <dbReference type="Ensembl" id="ENSMODP00000054225.1"/>
    </source>
</evidence>
<dbReference type="Bgee" id="ENSMODG00000050120">
    <property type="expression patterns" value="Expressed in skeleton of lower jaw and 6 other cell types or tissues"/>
</dbReference>
<organism evidence="3 4">
    <name type="scientific">Monodelphis domestica</name>
    <name type="common">Gray short-tailed opossum</name>
    <dbReference type="NCBI Taxonomy" id="13616"/>
    <lineage>
        <taxon>Eukaryota</taxon>
        <taxon>Metazoa</taxon>
        <taxon>Chordata</taxon>
        <taxon>Craniata</taxon>
        <taxon>Vertebrata</taxon>
        <taxon>Euteleostomi</taxon>
        <taxon>Mammalia</taxon>
        <taxon>Metatheria</taxon>
        <taxon>Didelphimorphia</taxon>
        <taxon>Didelphidae</taxon>
        <taxon>Monodelphis</taxon>
    </lineage>
</organism>
<dbReference type="PANTHER" id="PTHR11505">
    <property type="entry name" value="L1 TRANSPOSABLE ELEMENT-RELATED"/>
    <property type="match status" value="1"/>
</dbReference>
<dbReference type="Pfam" id="PF02994">
    <property type="entry name" value="Transposase_22"/>
    <property type="match status" value="1"/>
</dbReference>
<dbReference type="FunFam" id="3.30.250.20:FF:000003">
    <property type="entry name" value="Uncharacterized protein"/>
    <property type="match status" value="1"/>
</dbReference>
<reference evidence="3" key="3">
    <citation type="submission" date="2025-09" db="UniProtKB">
        <authorList>
            <consortium name="Ensembl"/>
        </authorList>
    </citation>
    <scope>IDENTIFICATION</scope>
</reference>
<feature type="domain" description="L1 transposable element RRM" evidence="1">
    <location>
        <begin position="3"/>
        <end position="55"/>
    </location>
</feature>
<dbReference type="InParanoid" id="A0A5F8H2T6"/>
<dbReference type="GO" id="GO:0032197">
    <property type="term" value="P:retrotransposition"/>
    <property type="evidence" value="ECO:0000318"/>
    <property type="project" value="GO_Central"/>
</dbReference>
<dbReference type="GO" id="GO:0003727">
    <property type="term" value="F:single-stranded RNA binding"/>
    <property type="evidence" value="ECO:0000318"/>
    <property type="project" value="GO_Central"/>
</dbReference>
<feature type="domain" description="L1 transposable element dsRBD-like" evidence="2">
    <location>
        <begin position="58"/>
        <end position="117"/>
    </location>
</feature>
<evidence type="ECO:0000259" key="2">
    <source>
        <dbReference type="Pfam" id="PF17490"/>
    </source>
</evidence>
<evidence type="ECO:0000259" key="1">
    <source>
        <dbReference type="Pfam" id="PF02994"/>
    </source>
</evidence>
<dbReference type="Gene3D" id="3.30.70.1820">
    <property type="entry name" value="L1 transposable element, RRM domain"/>
    <property type="match status" value="1"/>
</dbReference>
<reference evidence="3" key="2">
    <citation type="submission" date="2025-08" db="UniProtKB">
        <authorList>
            <consortium name="Ensembl"/>
        </authorList>
    </citation>
    <scope>IDENTIFICATION</scope>
</reference>
<dbReference type="InterPro" id="IPR004244">
    <property type="entry name" value="Transposase_22"/>
</dbReference>
<dbReference type="InterPro" id="IPR043636">
    <property type="entry name" value="L1_RRM_dom"/>
</dbReference>
<reference evidence="3 4" key="1">
    <citation type="journal article" date="2007" name="Nature">
        <title>Genome of the marsupial Monodelphis domestica reveals innovation in non-coding sequences.</title>
        <authorList>
            <person name="Mikkelsen T.S."/>
            <person name="Wakefield M.J."/>
            <person name="Aken B."/>
            <person name="Amemiya C.T."/>
            <person name="Chang J.L."/>
            <person name="Duke S."/>
            <person name="Garber M."/>
            <person name="Gentles A.J."/>
            <person name="Goodstadt L."/>
            <person name="Heger A."/>
            <person name="Jurka J."/>
            <person name="Kamal M."/>
            <person name="Mauceli E."/>
            <person name="Searle S.M."/>
            <person name="Sharpe T."/>
            <person name="Baker M.L."/>
            <person name="Batzer M.A."/>
            <person name="Benos P.V."/>
            <person name="Belov K."/>
            <person name="Clamp M."/>
            <person name="Cook A."/>
            <person name="Cuff J."/>
            <person name="Das R."/>
            <person name="Davidow L."/>
            <person name="Deakin J.E."/>
            <person name="Fazzari M.J."/>
            <person name="Glass J.L."/>
            <person name="Grabherr M."/>
            <person name="Greally J.M."/>
            <person name="Gu W."/>
            <person name="Hore T.A."/>
            <person name="Huttley G.A."/>
            <person name="Kleber M."/>
            <person name="Jirtle R.L."/>
            <person name="Koina E."/>
            <person name="Lee J.T."/>
            <person name="Mahony S."/>
            <person name="Marra M.A."/>
            <person name="Miller R.D."/>
            <person name="Nicholls R.D."/>
            <person name="Oda M."/>
            <person name="Papenfuss A.T."/>
            <person name="Parra Z.E."/>
            <person name="Pollock D.D."/>
            <person name="Ray D.A."/>
            <person name="Schein J.E."/>
            <person name="Speed T.P."/>
            <person name="Thompson K."/>
            <person name="VandeBerg J.L."/>
            <person name="Wade C.M."/>
            <person name="Walker J.A."/>
            <person name="Waters P.D."/>
            <person name="Webber C."/>
            <person name="Weidman J.R."/>
            <person name="Xie X."/>
            <person name="Zody M.C."/>
            <person name="Baldwin J."/>
            <person name="Abdouelleil A."/>
            <person name="Abdulkadir J."/>
            <person name="Abebe A."/>
            <person name="Abera B."/>
            <person name="Abreu J."/>
            <person name="Acer S.C."/>
            <person name="Aftuck L."/>
            <person name="Alexander A."/>
            <person name="An P."/>
            <person name="Anderson E."/>
            <person name="Anderson S."/>
            <person name="Arachi H."/>
            <person name="Azer M."/>
            <person name="Bachantsang P."/>
            <person name="Barry A."/>
            <person name="Bayul T."/>
            <person name="Berlin A."/>
            <person name="Bessette D."/>
            <person name="Bloom T."/>
            <person name="Bloom T."/>
            <person name="Boguslavskiy L."/>
            <person name="Bonnet C."/>
            <person name="Boukhgalter B."/>
            <person name="Bourzgui I."/>
            <person name="Brown A."/>
            <person name="Cahill P."/>
            <person name="Channer S."/>
            <person name="Cheshatsang Y."/>
            <person name="Chuda L."/>
            <person name="Citroen M."/>
            <person name="Collymore A."/>
            <person name="Cooke P."/>
            <person name="Costello M."/>
            <person name="D'Aco K."/>
            <person name="Daza R."/>
            <person name="De Haan G."/>
            <person name="DeGray S."/>
            <person name="DeMaso C."/>
            <person name="Dhargay N."/>
            <person name="Dooley K."/>
            <person name="Dooley E."/>
            <person name="Doricent M."/>
            <person name="Dorje P."/>
            <person name="Dorjee K."/>
            <person name="Dupes A."/>
            <person name="Elong R."/>
            <person name="Falk J."/>
            <person name="Farina A."/>
            <person name="Faro S."/>
            <person name="Ferguson D."/>
            <person name="Fisher S."/>
            <person name="Foley C.D."/>
            <person name="Franke A."/>
            <person name="Friedrich D."/>
            <person name="Gadbois L."/>
            <person name="Gearin G."/>
            <person name="Gearin C.R."/>
            <person name="Giannoukos G."/>
            <person name="Goode T."/>
            <person name="Graham J."/>
            <person name="Grandbois E."/>
            <person name="Grewal S."/>
            <person name="Gyaltsen K."/>
            <person name="Hafez N."/>
            <person name="Hagos B."/>
            <person name="Hall J."/>
            <person name="Henson C."/>
            <person name="Hollinger A."/>
            <person name="Honan T."/>
            <person name="Huard M.D."/>
            <person name="Hughes L."/>
            <person name="Hurhula B."/>
            <person name="Husby M.E."/>
            <person name="Kamat A."/>
            <person name="Kanga B."/>
            <person name="Kashin S."/>
            <person name="Khazanovich D."/>
            <person name="Kisner P."/>
            <person name="Lance K."/>
            <person name="Lara M."/>
            <person name="Lee W."/>
            <person name="Lennon N."/>
            <person name="Letendre F."/>
            <person name="LeVine R."/>
            <person name="Lipovsky A."/>
            <person name="Liu X."/>
            <person name="Liu J."/>
            <person name="Liu S."/>
            <person name="Lokyitsang T."/>
            <person name="Lokyitsang Y."/>
            <person name="Lubonja R."/>
            <person name="Lui A."/>
            <person name="MacDonald P."/>
            <person name="Magnisalis V."/>
            <person name="Maru K."/>
            <person name="Matthews C."/>
            <person name="McCusker W."/>
            <person name="McDonough S."/>
            <person name="Mehta T."/>
            <person name="Meldrim J."/>
            <person name="Meneus L."/>
            <person name="Mihai O."/>
            <person name="Mihalev A."/>
            <person name="Mihova T."/>
            <person name="Mittelman R."/>
            <person name="Mlenga V."/>
            <person name="Montmayeur A."/>
            <person name="Mulrain L."/>
            <person name="Navidi A."/>
            <person name="Naylor J."/>
            <person name="Negash T."/>
            <person name="Nguyen T."/>
            <person name="Nguyen N."/>
            <person name="Nicol R."/>
            <person name="Norbu C."/>
            <person name="Norbu N."/>
            <person name="Novod N."/>
            <person name="O'Neill B."/>
            <person name="Osman S."/>
            <person name="Markiewicz E."/>
            <person name="Oyono O.L."/>
            <person name="Patti C."/>
            <person name="Phunkhang P."/>
            <person name="Pierre F."/>
            <person name="Priest M."/>
            <person name="Raghuraman S."/>
            <person name="Rege F."/>
            <person name="Reyes R."/>
            <person name="Rise C."/>
            <person name="Rogov P."/>
            <person name="Ross K."/>
            <person name="Ryan E."/>
            <person name="Settipalli S."/>
            <person name="Shea T."/>
            <person name="Sherpa N."/>
            <person name="Shi L."/>
            <person name="Shih D."/>
            <person name="Sparrow T."/>
            <person name="Spaulding J."/>
            <person name="Stalker J."/>
            <person name="Stange-Thomann N."/>
            <person name="Stavropoulos S."/>
            <person name="Stone C."/>
            <person name="Strader C."/>
            <person name="Tesfaye S."/>
            <person name="Thomson T."/>
            <person name="Thoulutsang Y."/>
            <person name="Thoulutsang D."/>
            <person name="Topham K."/>
            <person name="Topping I."/>
            <person name="Tsamla T."/>
            <person name="Vassiliev H."/>
            <person name="Vo A."/>
            <person name="Wangchuk T."/>
            <person name="Wangdi T."/>
            <person name="Weiand M."/>
            <person name="Wilkinson J."/>
            <person name="Wilson A."/>
            <person name="Yadav S."/>
            <person name="Young G."/>
            <person name="Yu Q."/>
            <person name="Zembek L."/>
            <person name="Zhong D."/>
            <person name="Zimmer A."/>
            <person name="Zwirko Z."/>
            <person name="Jaffe D.B."/>
            <person name="Alvarez P."/>
            <person name="Brockman W."/>
            <person name="Butler J."/>
            <person name="Chin C."/>
            <person name="Gnerre S."/>
            <person name="MacCallum I."/>
            <person name="Graves J.A."/>
            <person name="Ponting C.P."/>
            <person name="Breen M."/>
            <person name="Samollow P.B."/>
            <person name="Lander E.S."/>
            <person name="Lindblad-Toh K."/>
        </authorList>
    </citation>
    <scope>NUCLEOTIDE SEQUENCE [LARGE SCALE GENOMIC DNA]</scope>
</reference>
<dbReference type="InterPro" id="IPR035300">
    <property type="entry name" value="L1_dsRBD"/>
</dbReference>
<dbReference type="AlphaFoldDB" id="A0A5F8H2T6"/>
<sequence length="169" mass="19660">MERIHRSPPVFNPQLTTPRNVIAKFKNNQMKEKILQAAKKKPFRYHGNMVRLTQDLAASTMKDRKAWNMIFQKARELGLQPRIKYPSKLTIFLQGKVLSFNTTEEFQAFMNKRPDLNRKFDVQPQNSRESSNDCSLKLQLGLRPGTLAPGLLLVRLLRDFLLWSFSLGE</sequence>
<dbReference type="Pfam" id="PF17490">
    <property type="entry name" value="Tnp_22_dsRBD"/>
    <property type="match status" value="1"/>
</dbReference>
<dbReference type="Proteomes" id="UP000002280">
    <property type="component" value="Chromosome 6"/>
</dbReference>
<dbReference type="Ensembl" id="ENSMODT00000077099.1">
    <property type="protein sequence ID" value="ENSMODP00000054225.1"/>
    <property type="gene ID" value="ENSMODG00000050120.1"/>
</dbReference>
<evidence type="ECO:0008006" key="5">
    <source>
        <dbReference type="Google" id="ProtNLM"/>
    </source>
</evidence>
<accession>A0A5F8H2T6</accession>
<keyword evidence="4" id="KW-1185">Reference proteome</keyword>
<name>A0A5F8H2T6_MONDO</name>
<dbReference type="InterPro" id="IPR042566">
    <property type="entry name" value="L1_C"/>
</dbReference>
<proteinExistence type="predicted"/>
<evidence type="ECO:0000313" key="4">
    <source>
        <dbReference type="Proteomes" id="UP000002280"/>
    </source>
</evidence>
<dbReference type="GO" id="GO:1990904">
    <property type="term" value="C:ribonucleoprotein complex"/>
    <property type="evidence" value="ECO:0000318"/>
    <property type="project" value="GO_Central"/>
</dbReference>